<dbReference type="PANTHER" id="PTHR10443:SF12">
    <property type="entry name" value="DIPEPTIDASE"/>
    <property type="match status" value="1"/>
</dbReference>
<dbReference type="InterPro" id="IPR008257">
    <property type="entry name" value="Pept_M19"/>
</dbReference>
<organism evidence="1 2">
    <name type="scientific">Candidatus Lumbricidiphila eiseniae</name>
    <dbReference type="NCBI Taxonomy" id="1969409"/>
    <lineage>
        <taxon>Bacteria</taxon>
        <taxon>Bacillati</taxon>
        <taxon>Actinomycetota</taxon>
        <taxon>Actinomycetes</taxon>
        <taxon>Micrococcales</taxon>
        <taxon>Microbacteriaceae</taxon>
        <taxon>Candidatus Lumbricidiphila</taxon>
    </lineage>
</organism>
<protein>
    <submittedName>
        <fullName evidence="1">Membrane dipeptidase</fullName>
    </submittedName>
</protein>
<gene>
    <name evidence="1" type="ORF">B5766_10815</name>
</gene>
<proteinExistence type="predicted"/>
<dbReference type="PANTHER" id="PTHR10443">
    <property type="entry name" value="MICROSOMAL DIPEPTIDASE"/>
    <property type="match status" value="1"/>
</dbReference>
<dbReference type="SUPFAM" id="SSF51556">
    <property type="entry name" value="Metallo-dependent hydrolases"/>
    <property type="match status" value="1"/>
</dbReference>
<dbReference type="PROSITE" id="PS51365">
    <property type="entry name" value="RENAL_DIPEPTIDASE_2"/>
    <property type="match status" value="1"/>
</dbReference>
<name>A0A2A6FQ48_9MICO</name>
<reference evidence="2" key="1">
    <citation type="submission" date="2017-03" db="EMBL/GenBank/DDBJ databases">
        <authorList>
            <person name="Lund M.B."/>
        </authorList>
    </citation>
    <scope>NUCLEOTIDE SEQUENCE [LARGE SCALE GENOMIC DNA]</scope>
</reference>
<evidence type="ECO:0000313" key="1">
    <source>
        <dbReference type="EMBL" id="PDQ34533.1"/>
    </source>
</evidence>
<dbReference type="Gene3D" id="3.20.20.140">
    <property type="entry name" value="Metal-dependent hydrolases"/>
    <property type="match status" value="1"/>
</dbReference>
<dbReference type="EMBL" id="NAEP01000051">
    <property type="protein sequence ID" value="PDQ34533.1"/>
    <property type="molecule type" value="Genomic_DNA"/>
</dbReference>
<dbReference type="Proteomes" id="UP000219994">
    <property type="component" value="Unassembled WGS sequence"/>
</dbReference>
<comment type="caution">
    <text evidence="1">The sequence shown here is derived from an EMBL/GenBank/DDBJ whole genome shotgun (WGS) entry which is preliminary data.</text>
</comment>
<dbReference type="CDD" id="cd01301">
    <property type="entry name" value="rDP_like"/>
    <property type="match status" value="1"/>
</dbReference>
<dbReference type="GO" id="GO:0070573">
    <property type="term" value="F:metallodipeptidase activity"/>
    <property type="evidence" value="ECO:0007669"/>
    <property type="project" value="InterPro"/>
</dbReference>
<sequence length="364" mass="39686">MTTPTVDSSTVNHVVRETLALSPIIDGHNDIAWESRIRGRMTVDGLHNQPELDTDIQRLRTGGVGAQFWSVFVEDTDNGSLAVQHTLEQIDWIKRFIAAYPDDLVAARSAADIEAAWQAGKIASLLGAEGAHQLANSPAVLRIYAELGVRYLTLTHNRTSDWADAAHGNQTHGGLTERGRAFIGELERLGMLVDLSHVAPSTMHATLDIATAPVIFSHSSARALYDHPRNVPDDVLRRIPANGGIVMVTFVPQFLSADFDTWFTGDRSRPRPPIDASTVADHIEHVREIAGLNHLGFGGDYDGTEYFPVSLEGVDGYPVVLAELARRGWSVTELAAITSGNILRILRDTDAAFAGERPAPRLIQ</sequence>
<dbReference type="AlphaFoldDB" id="A0A2A6FQ48"/>
<dbReference type="InterPro" id="IPR032466">
    <property type="entry name" value="Metal_Hydrolase"/>
</dbReference>
<dbReference type="Pfam" id="PF01244">
    <property type="entry name" value="Peptidase_M19"/>
    <property type="match status" value="1"/>
</dbReference>
<dbReference type="GO" id="GO:0006508">
    <property type="term" value="P:proteolysis"/>
    <property type="evidence" value="ECO:0007669"/>
    <property type="project" value="InterPro"/>
</dbReference>
<evidence type="ECO:0000313" key="2">
    <source>
        <dbReference type="Proteomes" id="UP000219994"/>
    </source>
</evidence>
<accession>A0A2A6FQ48</accession>